<accession>A0AAU7DDP1</accession>
<keyword evidence="1" id="KW-0812">Transmembrane</keyword>
<evidence type="ECO:0000313" key="2">
    <source>
        <dbReference type="EMBL" id="XBH15450.1"/>
    </source>
</evidence>
<sequence>MENVSRWKWHVRGKWNTREDRIPSAVYLGVLWVGMALGFGMDARNFLHQNPPLALHLHAAVFTIWMFLLTAQVLFVVRNRVDLHRRLGWLLVAWACLMAVMGPVADYTVIMAQVRAHGPIPVPFEAIHVVDVGGFLLLLALGIARRRDPATHKRFMILSTVALADPGFSRLIGYAVPAWNPQPGLPFFIYFFNGNILLVSLMLGWDFYRGRLIRSHVIASISLLAFLYIASAMLNSKPWADQTLQWVTAWAK</sequence>
<feature type="transmembrane region" description="Helical" evidence="1">
    <location>
        <begin position="21"/>
        <end position="41"/>
    </location>
</feature>
<organism evidence="2">
    <name type="scientific">Telmatobacter sp. DSM 110680</name>
    <dbReference type="NCBI Taxonomy" id="3036704"/>
    <lineage>
        <taxon>Bacteria</taxon>
        <taxon>Pseudomonadati</taxon>
        <taxon>Acidobacteriota</taxon>
        <taxon>Terriglobia</taxon>
        <taxon>Terriglobales</taxon>
        <taxon>Acidobacteriaceae</taxon>
        <taxon>Telmatobacter</taxon>
    </lineage>
</organism>
<feature type="transmembrane region" description="Helical" evidence="1">
    <location>
        <begin position="217"/>
        <end position="234"/>
    </location>
</feature>
<feature type="transmembrane region" description="Helical" evidence="1">
    <location>
        <begin position="53"/>
        <end position="77"/>
    </location>
</feature>
<dbReference type="AlphaFoldDB" id="A0AAU7DDP1"/>
<name>A0AAU7DDP1_9BACT</name>
<feature type="transmembrane region" description="Helical" evidence="1">
    <location>
        <begin position="155"/>
        <end position="175"/>
    </location>
</feature>
<keyword evidence="1" id="KW-0472">Membrane</keyword>
<feature type="transmembrane region" description="Helical" evidence="1">
    <location>
        <begin position="187"/>
        <end position="205"/>
    </location>
</feature>
<keyword evidence="1" id="KW-1133">Transmembrane helix</keyword>
<feature type="transmembrane region" description="Helical" evidence="1">
    <location>
        <begin position="89"/>
        <end position="114"/>
    </location>
</feature>
<protein>
    <submittedName>
        <fullName evidence="2">Uncharacterized protein</fullName>
    </submittedName>
</protein>
<reference evidence="2" key="1">
    <citation type="submission" date="2023-03" db="EMBL/GenBank/DDBJ databases">
        <title>Edaphobacter sp.</title>
        <authorList>
            <person name="Huber K.J."/>
            <person name="Papendorf J."/>
            <person name="Pilke C."/>
            <person name="Bunk B."/>
            <person name="Sproeer C."/>
            <person name="Pester M."/>
        </authorList>
    </citation>
    <scope>NUCLEOTIDE SEQUENCE</scope>
    <source>
        <strain evidence="2">DSM 110680</strain>
    </source>
</reference>
<gene>
    <name evidence="2" type="ORF">P8935_12810</name>
</gene>
<evidence type="ECO:0000256" key="1">
    <source>
        <dbReference type="SAM" id="Phobius"/>
    </source>
</evidence>
<proteinExistence type="predicted"/>
<feature type="transmembrane region" description="Helical" evidence="1">
    <location>
        <begin position="126"/>
        <end position="143"/>
    </location>
</feature>
<dbReference type="EMBL" id="CP121196">
    <property type="protein sequence ID" value="XBH15450.1"/>
    <property type="molecule type" value="Genomic_DNA"/>
</dbReference>
<dbReference type="RefSeq" id="WP_348260683.1">
    <property type="nucleotide sequence ID" value="NZ_CP121196.1"/>
</dbReference>